<gene>
    <name evidence="4" type="ORF">HS088_TW20G00656</name>
</gene>
<organism evidence="4 5">
    <name type="scientific">Tripterygium wilfordii</name>
    <name type="common">Thunder God vine</name>
    <dbReference type="NCBI Taxonomy" id="458696"/>
    <lineage>
        <taxon>Eukaryota</taxon>
        <taxon>Viridiplantae</taxon>
        <taxon>Streptophyta</taxon>
        <taxon>Embryophyta</taxon>
        <taxon>Tracheophyta</taxon>
        <taxon>Spermatophyta</taxon>
        <taxon>Magnoliopsida</taxon>
        <taxon>eudicotyledons</taxon>
        <taxon>Gunneridae</taxon>
        <taxon>Pentapetalae</taxon>
        <taxon>rosids</taxon>
        <taxon>fabids</taxon>
        <taxon>Celastrales</taxon>
        <taxon>Celastraceae</taxon>
        <taxon>Tripterygium</taxon>
    </lineage>
</organism>
<dbReference type="AlphaFoldDB" id="A0A7J7C815"/>
<dbReference type="InterPro" id="IPR058678">
    <property type="entry name" value="ARM_PUB"/>
</dbReference>
<evidence type="ECO:0000259" key="3">
    <source>
        <dbReference type="Pfam" id="PF25598"/>
    </source>
</evidence>
<evidence type="ECO:0000256" key="1">
    <source>
        <dbReference type="ARBA" id="ARBA00022786"/>
    </source>
</evidence>
<comment type="pathway">
    <text evidence="2">Protein modification; protein ubiquitination.</text>
</comment>
<evidence type="ECO:0000256" key="2">
    <source>
        <dbReference type="RuleBase" id="RU369093"/>
    </source>
</evidence>
<dbReference type="InParanoid" id="A0A7J7C815"/>
<comment type="catalytic activity">
    <reaction evidence="2">
        <text>S-ubiquitinyl-[E2 ubiquitin-conjugating enzyme]-L-cysteine + [acceptor protein]-L-lysine = [E2 ubiquitin-conjugating enzyme]-L-cysteine + N(6)-ubiquitinyl-[acceptor protein]-L-lysine.</text>
        <dbReference type="EC" id="2.3.2.27"/>
    </reaction>
</comment>
<dbReference type="PANTHER" id="PTHR22849">
    <property type="entry name" value="WDSAM1 PROTEIN"/>
    <property type="match status" value="1"/>
</dbReference>
<dbReference type="SUPFAM" id="SSF48371">
    <property type="entry name" value="ARM repeat"/>
    <property type="match status" value="1"/>
</dbReference>
<dbReference type="Gene3D" id="1.25.10.10">
    <property type="entry name" value="Leucine-rich Repeat Variant"/>
    <property type="match status" value="1"/>
</dbReference>
<dbReference type="InterPro" id="IPR016024">
    <property type="entry name" value="ARM-type_fold"/>
</dbReference>
<sequence>MCFGWRKRKTALNRQRKGDVDAELVIQEWCVENRKFGADRIPTPRVPVTGIEVSEIIFGVKESAKRLDRCGCSDLVKKVKTWGSESERNRMCIVQNGTGSALAAAFDEFARDSYERNEVVLEEILCCLNWMKPFDAETQIYLGSKESLGCLVWFLRNGDSTSVKQNSIVALKELVSCDQKHVEALTGIEGTVEIMFKFIQHPISTTITKSSLVLSFHLVSFSEKIRNLFCQMGLVSILLKSMIDTERSVCERALGVLDRLCDCDAGREEAYKNALTIPVLVKKILRVTDLASGYSISITWKLIKHEQKKNNGDGSMILVEALQVGAFQKVLLLLQLGCGDETKEKATEVLKSLNPYKTTLECIEIADFKNLKRSF</sequence>
<evidence type="ECO:0000313" key="4">
    <source>
        <dbReference type="EMBL" id="KAF5730283.1"/>
    </source>
</evidence>
<dbReference type="GO" id="GO:0016567">
    <property type="term" value="P:protein ubiquitination"/>
    <property type="evidence" value="ECO:0007669"/>
    <property type="project" value="UniProtKB-UniRule"/>
</dbReference>
<dbReference type="EMBL" id="JAAARO010000020">
    <property type="protein sequence ID" value="KAF5730283.1"/>
    <property type="molecule type" value="Genomic_DNA"/>
</dbReference>
<keyword evidence="5" id="KW-1185">Reference proteome</keyword>
<dbReference type="OrthoDB" id="10064100at2759"/>
<reference evidence="4 5" key="1">
    <citation type="journal article" date="2020" name="Nat. Commun.">
        <title>Genome of Tripterygium wilfordii and identification of cytochrome P450 involved in triptolide biosynthesis.</title>
        <authorList>
            <person name="Tu L."/>
            <person name="Su P."/>
            <person name="Zhang Z."/>
            <person name="Gao L."/>
            <person name="Wang J."/>
            <person name="Hu T."/>
            <person name="Zhou J."/>
            <person name="Zhang Y."/>
            <person name="Zhao Y."/>
            <person name="Liu Y."/>
            <person name="Song Y."/>
            <person name="Tong Y."/>
            <person name="Lu Y."/>
            <person name="Yang J."/>
            <person name="Xu C."/>
            <person name="Jia M."/>
            <person name="Peters R.J."/>
            <person name="Huang L."/>
            <person name="Gao W."/>
        </authorList>
    </citation>
    <scope>NUCLEOTIDE SEQUENCE [LARGE SCALE GENOMIC DNA]</scope>
    <source>
        <strain evidence="5">cv. XIE 37</strain>
        <tissue evidence="4">Leaf</tissue>
    </source>
</reference>
<dbReference type="InterPro" id="IPR011989">
    <property type="entry name" value="ARM-like"/>
</dbReference>
<keyword evidence="1 2" id="KW-0833">Ubl conjugation pathway</keyword>
<name>A0A7J7C815_TRIWF</name>
<proteinExistence type="predicted"/>
<keyword evidence="2" id="KW-0808">Transferase</keyword>
<protein>
    <recommendedName>
        <fullName evidence="2 3">U-box domain-containing protein</fullName>
        <ecNumber evidence="2">2.3.2.27</ecNumber>
    </recommendedName>
    <alternativeName>
        <fullName evidence="2">RING-type E3 ubiquitin transferase PUB</fullName>
    </alternativeName>
</protein>
<feature type="domain" description="U-box" evidence="3">
    <location>
        <begin position="52"/>
        <end position="370"/>
    </location>
</feature>
<accession>A0A7J7C815</accession>
<dbReference type="GO" id="GO:0061630">
    <property type="term" value="F:ubiquitin protein ligase activity"/>
    <property type="evidence" value="ECO:0007669"/>
    <property type="project" value="UniProtKB-UniRule"/>
</dbReference>
<dbReference type="EC" id="2.3.2.27" evidence="2"/>
<comment type="caution">
    <text evidence="4">The sequence shown here is derived from an EMBL/GenBank/DDBJ whole genome shotgun (WGS) entry which is preliminary data.</text>
</comment>
<comment type="function">
    <text evidence="2">Functions as an E3 ubiquitin ligase.</text>
</comment>
<dbReference type="Proteomes" id="UP000593562">
    <property type="component" value="Unassembled WGS sequence"/>
</dbReference>
<dbReference type="Pfam" id="PF25598">
    <property type="entry name" value="ARM_PUB"/>
    <property type="match status" value="1"/>
</dbReference>
<dbReference type="InterPro" id="IPR045185">
    <property type="entry name" value="PUB22/23/24-like"/>
</dbReference>
<dbReference type="PANTHER" id="PTHR22849:SF119">
    <property type="entry name" value="U-BOX DOMAIN-CONTAINING PROTEIN"/>
    <property type="match status" value="1"/>
</dbReference>
<evidence type="ECO:0000313" key="5">
    <source>
        <dbReference type="Proteomes" id="UP000593562"/>
    </source>
</evidence>